<protein>
    <submittedName>
        <fullName evidence="2">CCC motif membrane protein</fullName>
    </submittedName>
</protein>
<keyword evidence="3" id="KW-1185">Reference proteome</keyword>
<organism evidence="2 3">
    <name type="scientific">Polaribacter ponticola</name>
    <dbReference type="NCBI Taxonomy" id="2978475"/>
    <lineage>
        <taxon>Bacteria</taxon>
        <taxon>Pseudomonadati</taxon>
        <taxon>Bacteroidota</taxon>
        <taxon>Flavobacteriia</taxon>
        <taxon>Flavobacteriales</taxon>
        <taxon>Flavobacteriaceae</taxon>
    </lineage>
</organism>
<dbReference type="RefSeq" id="WP_265724367.1">
    <property type="nucleotide sequence ID" value="NZ_JAOSLC020000004.1"/>
</dbReference>
<keyword evidence="1" id="KW-0472">Membrane</keyword>
<reference evidence="2" key="1">
    <citation type="submission" date="2023-02" db="EMBL/GenBank/DDBJ databases">
        <title>Polaribacter ponticola sp. nov., isolated from seawater.</title>
        <authorList>
            <person name="Baek J.H."/>
            <person name="Kim J.M."/>
            <person name="Choi D.G."/>
            <person name="Jeon C.O."/>
        </authorList>
    </citation>
    <scope>NUCLEOTIDE SEQUENCE</scope>
    <source>
        <strain evidence="2">MSW5</strain>
    </source>
</reference>
<feature type="transmembrane region" description="Helical" evidence="1">
    <location>
        <begin position="66"/>
        <end position="86"/>
    </location>
</feature>
<dbReference type="EMBL" id="JAOSLC020000004">
    <property type="protein sequence ID" value="MDD7915987.1"/>
    <property type="molecule type" value="Genomic_DNA"/>
</dbReference>
<dbReference type="Pfam" id="PF07666">
    <property type="entry name" value="MpPF26"/>
    <property type="match status" value="1"/>
</dbReference>
<name>A0ABT5SCX6_9FLAO</name>
<feature type="transmembrane region" description="Helical" evidence="1">
    <location>
        <begin position="12"/>
        <end position="40"/>
    </location>
</feature>
<comment type="caution">
    <text evidence="2">The sequence shown here is derived from an EMBL/GenBank/DDBJ whole genome shotgun (WGS) entry which is preliminary data.</text>
</comment>
<keyword evidence="1" id="KW-1133">Transmembrane helix</keyword>
<dbReference type="Proteomes" id="UP001151478">
    <property type="component" value="Unassembled WGS sequence"/>
</dbReference>
<keyword evidence="1" id="KW-0812">Transmembrane</keyword>
<evidence type="ECO:0000313" key="3">
    <source>
        <dbReference type="Proteomes" id="UP001151478"/>
    </source>
</evidence>
<proteinExistence type="predicted"/>
<gene>
    <name evidence="2" type="ORF">N5A56_016895</name>
</gene>
<evidence type="ECO:0000313" key="2">
    <source>
        <dbReference type="EMBL" id="MDD7915987.1"/>
    </source>
</evidence>
<sequence length="110" mass="11950">MERQSLPNATVSLVLGIFSILTCICYGVLGLPLGIVAFVLGNKALKVFNENPENYKSSGNASAGKILGIVGIVLNLAFILVIVWAISKIGWENMQDQELMQQRMNEILGK</sequence>
<evidence type="ECO:0000256" key="1">
    <source>
        <dbReference type="SAM" id="Phobius"/>
    </source>
</evidence>
<dbReference type="NCBIfam" id="NF040945">
    <property type="entry name" value="CCC_membrane"/>
    <property type="match status" value="1"/>
</dbReference>
<accession>A0ABT5SCX6</accession>
<dbReference type="InterPro" id="IPR011655">
    <property type="entry name" value="MpPF26"/>
</dbReference>